<feature type="compositionally biased region" description="Basic and acidic residues" evidence="1">
    <location>
        <begin position="106"/>
        <end position="116"/>
    </location>
</feature>
<accession>A0A1T4VVP9</accession>
<protein>
    <submittedName>
        <fullName evidence="3">Uncharacterized protein</fullName>
    </submittedName>
</protein>
<dbReference type="AlphaFoldDB" id="A0A1T4VVP9"/>
<gene>
    <name evidence="3" type="ORF">SAMN02745111_01714</name>
</gene>
<keyword evidence="2" id="KW-0812">Transmembrane</keyword>
<dbReference type="STRING" id="39495.SAMN02745111_01714"/>
<keyword evidence="2" id="KW-0472">Membrane</keyword>
<feature type="transmembrane region" description="Helical" evidence="2">
    <location>
        <begin position="61"/>
        <end position="85"/>
    </location>
</feature>
<evidence type="ECO:0000313" key="3">
    <source>
        <dbReference type="EMBL" id="SKA68989.1"/>
    </source>
</evidence>
<organism evidence="3 4">
    <name type="scientific">Eubacterium uniforme</name>
    <dbReference type="NCBI Taxonomy" id="39495"/>
    <lineage>
        <taxon>Bacteria</taxon>
        <taxon>Bacillati</taxon>
        <taxon>Bacillota</taxon>
        <taxon>Clostridia</taxon>
        <taxon>Eubacteriales</taxon>
        <taxon>Eubacteriaceae</taxon>
        <taxon>Eubacterium</taxon>
    </lineage>
</organism>
<keyword evidence="4" id="KW-1185">Reference proteome</keyword>
<name>A0A1T4VVP9_9FIRM</name>
<keyword evidence="2" id="KW-1133">Transmembrane helix</keyword>
<evidence type="ECO:0000256" key="1">
    <source>
        <dbReference type="SAM" id="MobiDB-lite"/>
    </source>
</evidence>
<evidence type="ECO:0000256" key="2">
    <source>
        <dbReference type="SAM" id="Phobius"/>
    </source>
</evidence>
<reference evidence="3 4" key="1">
    <citation type="submission" date="2017-02" db="EMBL/GenBank/DDBJ databases">
        <authorList>
            <person name="Peterson S.W."/>
        </authorList>
    </citation>
    <scope>NUCLEOTIDE SEQUENCE [LARGE SCALE GENOMIC DNA]</scope>
    <source>
        <strain evidence="3 4">ATCC 35992</strain>
    </source>
</reference>
<dbReference type="Proteomes" id="UP000190814">
    <property type="component" value="Unassembled WGS sequence"/>
</dbReference>
<dbReference type="EMBL" id="FUXZ01000010">
    <property type="protein sequence ID" value="SKA68989.1"/>
    <property type="molecule type" value="Genomic_DNA"/>
</dbReference>
<evidence type="ECO:0000313" key="4">
    <source>
        <dbReference type="Proteomes" id="UP000190814"/>
    </source>
</evidence>
<dbReference type="RefSeq" id="WP_078766567.1">
    <property type="nucleotide sequence ID" value="NZ_FUXZ01000010.1"/>
</dbReference>
<proteinExistence type="predicted"/>
<feature type="region of interest" description="Disordered" evidence="1">
    <location>
        <begin position="101"/>
        <end position="125"/>
    </location>
</feature>
<sequence>MSYRKNGNNKAYENLKANPDVKKHMLEACIMADKEDSLVRNADGLSIRRIEKMRKKEHGEIFKKVAVASLSLAATGAIVAGVVTYNNTNKNSKDNSIVAKETTTVETEKSTEKETENTTQNTIKKEENKSGKKFEYVCMETCDLKGEVTDDCELRKCNYEIGKAGKHVIFLSRNETWDGYTISIKKGDEFKKVDYAEVSDMNIPLNFCTYGNHDLYFFDVNGLKKIDMKNMKSKYLFKFKDIKTPIDKDTIHNEIEIENINDKYIYISGFISEDDKSINDEWEYEDKTVNFMYAYDEKEDKLIYMSSKDFQTFLGDDMVITADSSNHKYTKDTSMYQEKTIYIEKLEDSKMKVVKKLGERAYWWFDEGTGKEGKYDEMCFSAKNDNKFYYVNFEKSLKSGVTDYSEMTIMTYDFSTNETEKVDSITIPNLNHVDISLWIENITDEGVKFRYNNIDYKAETASYDFNTKKLTHKLDVVENN</sequence>